<organism evidence="1 2">
    <name type="scientific">Acetobacter sacchari</name>
    <dbReference type="NCBI Taxonomy" id="2661687"/>
    <lineage>
        <taxon>Bacteria</taxon>
        <taxon>Pseudomonadati</taxon>
        <taxon>Pseudomonadota</taxon>
        <taxon>Alphaproteobacteria</taxon>
        <taxon>Acetobacterales</taxon>
        <taxon>Acetobacteraceae</taxon>
        <taxon>Acetobacter</taxon>
    </lineage>
</organism>
<accession>A0ABS3LZT8</accession>
<gene>
    <name evidence="1" type="ORF">J2D73_16745</name>
</gene>
<dbReference type="Proteomes" id="UP000664771">
    <property type="component" value="Unassembled WGS sequence"/>
</dbReference>
<evidence type="ECO:0000313" key="2">
    <source>
        <dbReference type="Proteomes" id="UP000664771"/>
    </source>
</evidence>
<comment type="caution">
    <text evidence="1">The sequence shown here is derived from an EMBL/GenBank/DDBJ whole genome shotgun (WGS) entry which is preliminary data.</text>
</comment>
<reference evidence="1 2" key="1">
    <citation type="submission" date="2021-03" db="EMBL/GenBank/DDBJ databases">
        <title>The complete genome sequence of Acetobacter sacchari TBRC 11175.</title>
        <authorList>
            <person name="Charoenyingcharoen P."/>
            <person name="Yukphan P."/>
        </authorList>
    </citation>
    <scope>NUCLEOTIDE SEQUENCE [LARGE SCALE GENOMIC DNA]</scope>
    <source>
        <strain evidence="1 2">TBRC 11175</strain>
    </source>
</reference>
<proteinExistence type="predicted"/>
<keyword evidence="2" id="KW-1185">Reference proteome</keyword>
<protein>
    <submittedName>
        <fullName evidence="1">Uncharacterized protein</fullName>
    </submittedName>
</protein>
<name>A0ABS3LZT8_9PROT</name>
<dbReference type="RefSeq" id="WP_207883172.1">
    <property type="nucleotide sequence ID" value="NZ_JAFVMF010000022.1"/>
</dbReference>
<dbReference type="EMBL" id="JAFVMF010000022">
    <property type="protein sequence ID" value="MBO1361435.1"/>
    <property type="molecule type" value="Genomic_DNA"/>
</dbReference>
<sequence length="82" mass="9154">MASIGTQTAHDLRGPSILIAQRRSPRRIARMGVGYKGNFLERFVKPNPRTVKPSQEMAVFCGFLLVLVSAADTERMYQATSR</sequence>
<evidence type="ECO:0000313" key="1">
    <source>
        <dbReference type="EMBL" id="MBO1361435.1"/>
    </source>
</evidence>